<keyword evidence="4 5" id="KW-0802">TPR repeat</keyword>
<dbReference type="Pfam" id="PF13877">
    <property type="entry name" value="RPAP3_C"/>
    <property type="match status" value="1"/>
</dbReference>
<feature type="region of interest" description="Disordered" evidence="7">
    <location>
        <begin position="519"/>
        <end position="545"/>
    </location>
</feature>
<evidence type="ECO:0000256" key="3">
    <source>
        <dbReference type="ARBA" id="ARBA00022737"/>
    </source>
</evidence>
<feature type="repeat" description="TPR" evidence="5">
    <location>
        <begin position="227"/>
        <end position="260"/>
    </location>
</feature>
<dbReference type="eggNOG" id="KOG1124">
    <property type="taxonomic scope" value="Eukaryota"/>
</dbReference>
<dbReference type="GO" id="GO:0005739">
    <property type="term" value="C:mitochondrion"/>
    <property type="evidence" value="ECO:0007669"/>
    <property type="project" value="TreeGrafter"/>
</dbReference>
<dbReference type="InParanoid" id="F4X066"/>
<protein>
    <submittedName>
        <fullName evidence="9">Sperm-associated antigen 1</fullName>
    </submittedName>
</protein>
<evidence type="ECO:0000256" key="7">
    <source>
        <dbReference type="SAM" id="MobiDB-lite"/>
    </source>
</evidence>
<evidence type="ECO:0000256" key="5">
    <source>
        <dbReference type="PROSITE-ProRule" id="PRU00339"/>
    </source>
</evidence>
<dbReference type="AlphaFoldDB" id="F4X066"/>
<keyword evidence="3" id="KW-0677">Repeat</keyword>
<keyword evidence="2" id="KW-0963">Cytoplasm</keyword>
<name>F4X066_ACREC</name>
<gene>
    <name evidence="9" type="ORF">G5I_11673</name>
</gene>
<dbReference type="GO" id="GO:0031072">
    <property type="term" value="F:heat shock protein binding"/>
    <property type="evidence" value="ECO:0007669"/>
    <property type="project" value="TreeGrafter"/>
</dbReference>
<evidence type="ECO:0000256" key="4">
    <source>
        <dbReference type="ARBA" id="ARBA00022803"/>
    </source>
</evidence>
<dbReference type="STRING" id="103372.F4X066"/>
<organism evidence="10">
    <name type="scientific">Acromyrmex echinatior</name>
    <name type="common">Panamanian leafcutter ant</name>
    <name type="synonym">Acromyrmex octospinosus echinatior</name>
    <dbReference type="NCBI Taxonomy" id="103372"/>
    <lineage>
        <taxon>Eukaryota</taxon>
        <taxon>Metazoa</taxon>
        <taxon>Ecdysozoa</taxon>
        <taxon>Arthropoda</taxon>
        <taxon>Hexapoda</taxon>
        <taxon>Insecta</taxon>
        <taxon>Pterygota</taxon>
        <taxon>Neoptera</taxon>
        <taxon>Endopterygota</taxon>
        <taxon>Hymenoptera</taxon>
        <taxon>Apocrita</taxon>
        <taxon>Aculeata</taxon>
        <taxon>Formicoidea</taxon>
        <taxon>Formicidae</taxon>
        <taxon>Myrmicinae</taxon>
        <taxon>Acromyrmex</taxon>
    </lineage>
</organism>
<dbReference type="Proteomes" id="UP000007755">
    <property type="component" value="Unassembled WGS sequence"/>
</dbReference>
<feature type="region of interest" description="Disordered" evidence="7">
    <location>
        <begin position="749"/>
        <end position="774"/>
    </location>
</feature>
<dbReference type="SMART" id="SM00028">
    <property type="entry name" value="TPR"/>
    <property type="match status" value="3"/>
</dbReference>
<evidence type="ECO:0000313" key="10">
    <source>
        <dbReference type="Proteomes" id="UP000007755"/>
    </source>
</evidence>
<keyword evidence="10" id="KW-1185">Reference proteome</keyword>
<dbReference type="PANTHER" id="PTHR45984:SF1">
    <property type="entry name" value="SPAG1 AXONEMAL DYNEIN ASSEMBLY FACTOR"/>
    <property type="match status" value="1"/>
</dbReference>
<evidence type="ECO:0000259" key="8">
    <source>
        <dbReference type="Pfam" id="PF13877"/>
    </source>
</evidence>
<dbReference type="Gene3D" id="1.25.40.10">
    <property type="entry name" value="Tetratricopeptide repeat domain"/>
    <property type="match status" value="1"/>
</dbReference>
<feature type="compositionally biased region" description="Basic and acidic residues" evidence="7">
    <location>
        <begin position="433"/>
        <end position="443"/>
    </location>
</feature>
<evidence type="ECO:0000256" key="1">
    <source>
        <dbReference type="ARBA" id="ARBA00004496"/>
    </source>
</evidence>
<dbReference type="InterPro" id="IPR011990">
    <property type="entry name" value="TPR-like_helical_dom_sf"/>
</dbReference>
<feature type="compositionally biased region" description="Basic and acidic residues" evidence="7">
    <location>
        <begin position="614"/>
        <end position="630"/>
    </location>
</feature>
<dbReference type="PROSITE" id="PS50005">
    <property type="entry name" value="TPR"/>
    <property type="match status" value="1"/>
</dbReference>
<dbReference type="GO" id="GO:0005829">
    <property type="term" value="C:cytosol"/>
    <property type="evidence" value="ECO:0007669"/>
    <property type="project" value="TreeGrafter"/>
</dbReference>
<dbReference type="SUPFAM" id="SSF48452">
    <property type="entry name" value="TPR-like"/>
    <property type="match status" value="1"/>
</dbReference>
<evidence type="ECO:0000313" key="9">
    <source>
        <dbReference type="EMBL" id="EGI60131.1"/>
    </source>
</evidence>
<evidence type="ECO:0000256" key="2">
    <source>
        <dbReference type="ARBA" id="ARBA00022490"/>
    </source>
</evidence>
<accession>F4X066</accession>
<dbReference type="EMBL" id="GL888493">
    <property type="protein sequence ID" value="EGI60131.1"/>
    <property type="molecule type" value="Genomic_DNA"/>
</dbReference>
<evidence type="ECO:0000256" key="6">
    <source>
        <dbReference type="SAM" id="Coils"/>
    </source>
</evidence>
<dbReference type="PANTHER" id="PTHR45984">
    <property type="entry name" value="RNA (RNA) POLYMERASE II ASSOCIATED PROTEIN HOMOLOG"/>
    <property type="match status" value="1"/>
</dbReference>
<dbReference type="InterPro" id="IPR025986">
    <property type="entry name" value="RPAP3-like_C"/>
</dbReference>
<dbReference type="OrthoDB" id="2942533at2759"/>
<feature type="compositionally biased region" description="Polar residues" evidence="7">
    <location>
        <begin position="753"/>
        <end position="762"/>
    </location>
</feature>
<dbReference type="InterPro" id="IPR019734">
    <property type="entry name" value="TPR_rpt"/>
</dbReference>
<dbReference type="InterPro" id="IPR051982">
    <property type="entry name" value="CiliaryAsmbly_MitoImport"/>
</dbReference>
<feature type="region of interest" description="Disordered" evidence="7">
    <location>
        <begin position="432"/>
        <end position="468"/>
    </location>
</feature>
<proteinExistence type="predicted"/>
<feature type="domain" description="RNA-polymerase II-associated protein 3-like C-terminal" evidence="8">
    <location>
        <begin position="659"/>
        <end position="750"/>
    </location>
</feature>
<keyword evidence="6" id="KW-0175">Coiled coil</keyword>
<sequence>MGNEKETDIISIVERPEKKTLLERYNIPVENVSYEFISQCTDGKTLERIVLILRSGEEGDYPDLTKHAEERLARIKPTSALLRKAEPVLRRNMLNANEQQEIDDDISNWTCEMQSREKDLDEGKAILTNEPCLQPEIRQIKTNTTKVKKTNINEKKCKPKRIASCDYGAWDKYDVDTEINRIDLQDEQRQAEMKRIQEQRKELDKMNKMTYKTTVASLTGTEINVMAEQEREKGNEAFRAADYEEALRHYNASIDLDSNLNAYNNRAMTFIKLQHYEDALNDCNTVLTMDYRNIKALLRRALSLEHLEKTYEALADYEAVLKLEPTNKTAISCVNKLKKPCKSKKIRMKIEENMNDDENKSEHIKTKRTVKANSIEYSKLSVNSDICYCDRAPGSSRSIATKPHLKASYCVETKSNKATTVAAAVADTVANKSNEKTTRDSSSGDKLSPVARNFGAKNKTTRSQDPESEDIFTISRESFPGLRGAKNRLEKSIFSCVSSPMNKTKPSTVIIEELPSDEAYEKSTEPADFGKVKKEAKKEMSPVEEKNATKKLYMNKNKESIFLERESKTETNSKSSQIQADKYEKSKITSGNEVRMKIKKNTKEENDMLLNKKSSTDKNKKLTSEKESKTKTSTSNKIIINECKIENKLGMDLQKLNIESPYEFLRLWQSLKDDVNLELHAKLLRYIAHEDMNKIIGNKLDAAMFSLILRCLDQQFCTPKDTELLANLLYSLSRLSRFSIISMFMDSGDKKGPTSNSSNSQFPMRPEKERSSRAANRSSCSCNLQYKSTLRIAAFSPLILAALLTVHGDIIRAPQTCIIDALTYATEQRLAIRCE</sequence>
<dbReference type="GO" id="GO:0006626">
    <property type="term" value="P:protein targeting to mitochondrion"/>
    <property type="evidence" value="ECO:0007669"/>
    <property type="project" value="TreeGrafter"/>
</dbReference>
<feature type="coiled-coil region" evidence="6">
    <location>
        <begin position="182"/>
        <end position="209"/>
    </location>
</feature>
<reference evidence="9" key="1">
    <citation type="submission" date="2011-02" db="EMBL/GenBank/DDBJ databases">
        <title>The genome of the leaf-cutting ant Acromyrmex echinatior suggests key adaptations to social evolution and fungus farming.</title>
        <authorList>
            <person name="Nygaard S."/>
            <person name="Zhang G."/>
        </authorList>
    </citation>
    <scope>NUCLEOTIDE SEQUENCE</scope>
</reference>
<comment type="subcellular location">
    <subcellularLocation>
        <location evidence="1">Cytoplasm</location>
    </subcellularLocation>
</comment>
<feature type="region of interest" description="Disordered" evidence="7">
    <location>
        <begin position="564"/>
        <end position="633"/>
    </location>
</feature>